<feature type="binding site" evidence="9">
    <location>
        <position position="64"/>
    </location>
    <ligand>
        <name>4-amino-2-methyl-5-(diphosphooxymethyl)pyrimidine</name>
        <dbReference type="ChEBI" id="CHEBI:57841"/>
    </ligand>
</feature>
<dbReference type="GO" id="GO:0000287">
    <property type="term" value="F:magnesium ion binding"/>
    <property type="evidence" value="ECO:0007669"/>
    <property type="project" value="UniProtKB-UniRule"/>
</dbReference>
<dbReference type="Gene3D" id="3.20.20.70">
    <property type="entry name" value="Aldolase class I"/>
    <property type="match status" value="1"/>
</dbReference>
<dbReference type="NCBIfam" id="TIGR00693">
    <property type="entry name" value="thiE"/>
    <property type="match status" value="1"/>
</dbReference>
<dbReference type="GO" id="GO:0009229">
    <property type="term" value="P:thiamine diphosphate biosynthetic process"/>
    <property type="evidence" value="ECO:0007669"/>
    <property type="project" value="UniProtKB-UniRule"/>
</dbReference>
<evidence type="ECO:0000256" key="2">
    <source>
        <dbReference type="ARBA" id="ARBA00022679"/>
    </source>
</evidence>
<comment type="caution">
    <text evidence="9">Lacks conserved residue(s) required for the propagation of feature annotation.</text>
</comment>
<sequence length="206" mass="22579">MHQLQYISQGLTPEDHLLNIERVCKAGVRWIQLRLKNVDLAIHLKTALQCRVLCDQFEAILIINDAVGIARASQADGVHLGTHDMTIKEARKILGNNAIIGGTANTAEDCIKLFEEKVDYVGLGPLRYTATKKDLSPVLGFMGYQEILDTIKHHKLKVPVVAIGGITENDVELLMRTGISGIAVSSLLTKGDSFDEKINALKNLIA</sequence>
<dbReference type="EC" id="2.5.1.3" evidence="9"/>
<keyword evidence="2 9" id="KW-0808">Transferase</keyword>
<keyword evidence="5 9" id="KW-0784">Thiamine biosynthesis</keyword>
<feature type="binding site" evidence="9">
    <location>
        <position position="132"/>
    </location>
    <ligand>
        <name>4-amino-2-methyl-5-(diphosphooxymethyl)pyrimidine</name>
        <dbReference type="ChEBI" id="CHEBI:57841"/>
    </ligand>
</feature>
<feature type="binding site" evidence="9">
    <location>
        <position position="103"/>
    </location>
    <ligand>
        <name>4-amino-2-methyl-5-(diphosphooxymethyl)pyrimidine</name>
        <dbReference type="ChEBI" id="CHEBI:57841"/>
    </ligand>
</feature>
<evidence type="ECO:0000256" key="7">
    <source>
        <dbReference type="ARBA" id="ARBA00047851"/>
    </source>
</evidence>
<dbReference type="OrthoDB" id="9812206at2"/>
<evidence type="ECO:0000256" key="1">
    <source>
        <dbReference type="ARBA" id="ARBA00005165"/>
    </source>
</evidence>
<proteinExistence type="inferred from homology"/>
<reference evidence="13 14" key="1">
    <citation type="submission" date="2019-07" db="EMBL/GenBank/DDBJ databases">
        <title>Genomic Encyclopedia of Archaeal and Bacterial Type Strains, Phase II (KMG-II): from individual species to whole genera.</title>
        <authorList>
            <person name="Goeker M."/>
        </authorList>
    </citation>
    <scope>NUCLEOTIDE SEQUENCE [LARGE SCALE GENOMIC DNA]</scope>
    <source>
        <strain evidence="13 14">DSM 17527</strain>
    </source>
</reference>
<comment type="cofactor">
    <cofactor evidence="9">
        <name>Mg(2+)</name>
        <dbReference type="ChEBI" id="CHEBI:18420"/>
    </cofactor>
    <text evidence="9">Binds 1 Mg(2+) ion per subunit.</text>
</comment>
<keyword evidence="3 9" id="KW-0479">Metal-binding</keyword>
<evidence type="ECO:0000256" key="5">
    <source>
        <dbReference type="ARBA" id="ARBA00022977"/>
    </source>
</evidence>
<accession>A0A5S5CCP9</accession>
<comment type="function">
    <text evidence="9">Condenses 4-methyl-5-(beta-hydroxyethyl)thiazole monophosphate (THZ-P) and 2-methyl-4-amino-5-hydroxymethyl pyrimidine pyrophosphate (HMP-PP) to form thiamine monophosphate (TMP).</text>
</comment>
<keyword evidence="14" id="KW-1185">Reference proteome</keyword>
<dbReference type="UniPathway" id="UPA00060">
    <property type="reaction ID" value="UER00141"/>
</dbReference>
<feature type="binding site" evidence="9">
    <location>
        <position position="165"/>
    </location>
    <ligand>
        <name>2-[(2R,5Z)-2-carboxy-4-methylthiazol-5(2H)-ylidene]ethyl phosphate</name>
        <dbReference type="ChEBI" id="CHEBI:62899"/>
    </ligand>
</feature>
<feature type="domain" description="Thiamine phosphate synthase/TenI" evidence="12">
    <location>
        <begin position="13"/>
        <end position="186"/>
    </location>
</feature>
<comment type="catalytic activity">
    <reaction evidence="6 9 10">
        <text>4-methyl-5-(2-phosphooxyethyl)-thiazole + 4-amino-2-methyl-5-(diphosphooxymethyl)pyrimidine + H(+) = thiamine phosphate + diphosphate</text>
        <dbReference type="Rhea" id="RHEA:22328"/>
        <dbReference type="ChEBI" id="CHEBI:15378"/>
        <dbReference type="ChEBI" id="CHEBI:33019"/>
        <dbReference type="ChEBI" id="CHEBI:37575"/>
        <dbReference type="ChEBI" id="CHEBI:57841"/>
        <dbReference type="ChEBI" id="CHEBI:58296"/>
        <dbReference type="EC" id="2.5.1.3"/>
    </reaction>
</comment>
<dbReference type="AlphaFoldDB" id="A0A5S5CCP9"/>
<dbReference type="InterPro" id="IPR036206">
    <property type="entry name" value="ThiamineP_synth_sf"/>
</dbReference>
<feature type="binding site" evidence="9">
    <location>
        <begin position="129"/>
        <end position="131"/>
    </location>
    <ligand>
        <name>2-[(2R,5Z)-2-carboxy-4-methylthiazol-5(2H)-ylidene]ethyl phosphate</name>
        <dbReference type="ChEBI" id="CHEBI:62899"/>
    </ligand>
</feature>
<gene>
    <name evidence="9" type="primary">thiE</name>
    <name evidence="13" type="ORF">BD809_101284</name>
</gene>
<evidence type="ECO:0000313" key="14">
    <source>
        <dbReference type="Proteomes" id="UP000324376"/>
    </source>
</evidence>
<dbReference type="InterPro" id="IPR034291">
    <property type="entry name" value="TMP_synthase"/>
</dbReference>
<dbReference type="CDD" id="cd00564">
    <property type="entry name" value="TMP_TenI"/>
    <property type="match status" value="1"/>
</dbReference>
<protein>
    <recommendedName>
        <fullName evidence="9">Thiamine-phosphate synthase</fullName>
        <shortName evidence="9">TP synthase</shortName>
        <shortName evidence="9">TPS</shortName>
        <ecNumber evidence="9">2.5.1.3</ecNumber>
    </recommendedName>
    <alternativeName>
        <fullName evidence="9">Thiamine-phosphate pyrophosphorylase</fullName>
        <shortName evidence="9">TMP pyrophosphorylase</shortName>
        <shortName evidence="9">TMP-PPase</shortName>
    </alternativeName>
</protein>
<dbReference type="Pfam" id="PF02581">
    <property type="entry name" value="TMP-TENI"/>
    <property type="match status" value="1"/>
</dbReference>
<dbReference type="InterPro" id="IPR013785">
    <property type="entry name" value="Aldolase_TIM"/>
</dbReference>
<evidence type="ECO:0000256" key="9">
    <source>
        <dbReference type="HAMAP-Rule" id="MF_00097"/>
    </source>
</evidence>
<dbReference type="PANTHER" id="PTHR20857">
    <property type="entry name" value="THIAMINE-PHOSPHATE PYROPHOSPHORYLASE"/>
    <property type="match status" value="1"/>
</dbReference>
<evidence type="ECO:0000256" key="10">
    <source>
        <dbReference type="RuleBase" id="RU003826"/>
    </source>
</evidence>
<evidence type="ECO:0000256" key="4">
    <source>
        <dbReference type="ARBA" id="ARBA00022842"/>
    </source>
</evidence>
<comment type="pathway">
    <text evidence="1 9 11">Cofactor biosynthesis; thiamine diphosphate biosynthesis; thiamine phosphate from 4-amino-2-methyl-5-diphosphomethylpyrimidine and 4-methyl-5-(2-phosphoethyl)-thiazole: step 1/1.</text>
</comment>
<comment type="similarity">
    <text evidence="9 10">Belongs to the thiamine-phosphate synthase family.</text>
</comment>
<name>A0A5S5CCP9_9FLAO</name>
<dbReference type="HAMAP" id="MF_00097">
    <property type="entry name" value="TMP_synthase"/>
    <property type="match status" value="1"/>
</dbReference>
<evidence type="ECO:0000256" key="11">
    <source>
        <dbReference type="RuleBase" id="RU004253"/>
    </source>
</evidence>
<organism evidence="13 14">
    <name type="scientific">Aquimarina intermedia</name>
    <dbReference type="NCBI Taxonomy" id="350814"/>
    <lineage>
        <taxon>Bacteria</taxon>
        <taxon>Pseudomonadati</taxon>
        <taxon>Bacteroidota</taxon>
        <taxon>Flavobacteriia</taxon>
        <taxon>Flavobacteriales</taxon>
        <taxon>Flavobacteriaceae</taxon>
        <taxon>Aquimarina</taxon>
    </lineage>
</organism>
<evidence type="ECO:0000256" key="6">
    <source>
        <dbReference type="ARBA" id="ARBA00047334"/>
    </source>
</evidence>
<comment type="catalytic activity">
    <reaction evidence="7 9 10">
        <text>2-(2-carboxy-4-methylthiazol-5-yl)ethyl phosphate + 4-amino-2-methyl-5-(diphosphooxymethyl)pyrimidine + 2 H(+) = thiamine phosphate + CO2 + diphosphate</text>
        <dbReference type="Rhea" id="RHEA:47848"/>
        <dbReference type="ChEBI" id="CHEBI:15378"/>
        <dbReference type="ChEBI" id="CHEBI:16526"/>
        <dbReference type="ChEBI" id="CHEBI:33019"/>
        <dbReference type="ChEBI" id="CHEBI:37575"/>
        <dbReference type="ChEBI" id="CHEBI:57841"/>
        <dbReference type="ChEBI" id="CHEBI:62890"/>
        <dbReference type="EC" id="2.5.1.3"/>
    </reaction>
</comment>
<dbReference type="PANTHER" id="PTHR20857:SF15">
    <property type="entry name" value="THIAMINE-PHOSPHATE SYNTHASE"/>
    <property type="match status" value="1"/>
</dbReference>
<keyword evidence="4 9" id="KW-0460">Magnesium</keyword>
<evidence type="ECO:0000256" key="8">
    <source>
        <dbReference type="ARBA" id="ARBA00047883"/>
    </source>
</evidence>
<evidence type="ECO:0000313" key="13">
    <source>
        <dbReference type="EMBL" id="TYP77134.1"/>
    </source>
</evidence>
<evidence type="ECO:0000259" key="12">
    <source>
        <dbReference type="Pfam" id="PF02581"/>
    </source>
</evidence>
<evidence type="ECO:0000256" key="3">
    <source>
        <dbReference type="ARBA" id="ARBA00022723"/>
    </source>
</evidence>
<dbReference type="EMBL" id="VNHU01000001">
    <property type="protein sequence ID" value="TYP77134.1"/>
    <property type="molecule type" value="Genomic_DNA"/>
</dbReference>
<comment type="caution">
    <text evidence="13">The sequence shown here is derived from an EMBL/GenBank/DDBJ whole genome shotgun (WGS) entry which is preliminary data.</text>
</comment>
<feature type="binding site" evidence="9">
    <location>
        <position position="84"/>
    </location>
    <ligand>
        <name>Mg(2+)</name>
        <dbReference type="ChEBI" id="CHEBI:18420"/>
    </ligand>
</feature>
<dbReference type="GO" id="GO:0004789">
    <property type="term" value="F:thiamine-phosphate diphosphorylase activity"/>
    <property type="evidence" value="ECO:0007669"/>
    <property type="project" value="UniProtKB-UniRule"/>
</dbReference>
<dbReference type="GO" id="GO:0009228">
    <property type="term" value="P:thiamine biosynthetic process"/>
    <property type="evidence" value="ECO:0007669"/>
    <property type="project" value="UniProtKB-KW"/>
</dbReference>
<dbReference type="RefSeq" id="WP_148781155.1">
    <property type="nucleotide sequence ID" value="NZ_VNHU01000001.1"/>
</dbReference>
<comment type="catalytic activity">
    <reaction evidence="8 9 10">
        <text>2-[(2R,5Z)-2-carboxy-4-methylthiazol-5(2H)-ylidene]ethyl phosphate + 4-amino-2-methyl-5-(diphosphooxymethyl)pyrimidine + 2 H(+) = thiamine phosphate + CO2 + diphosphate</text>
        <dbReference type="Rhea" id="RHEA:47844"/>
        <dbReference type="ChEBI" id="CHEBI:15378"/>
        <dbReference type="ChEBI" id="CHEBI:16526"/>
        <dbReference type="ChEBI" id="CHEBI:33019"/>
        <dbReference type="ChEBI" id="CHEBI:37575"/>
        <dbReference type="ChEBI" id="CHEBI:57841"/>
        <dbReference type="ChEBI" id="CHEBI:62899"/>
        <dbReference type="EC" id="2.5.1.3"/>
    </reaction>
</comment>
<dbReference type="Proteomes" id="UP000324376">
    <property type="component" value="Unassembled WGS sequence"/>
</dbReference>
<feature type="binding site" evidence="9">
    <location>
        <begin position="32"/>
        <end position="36"/>
    </location>
    <ligand>
        <name>4-amino-2-methyl-5-(diphosphooxymethyl)pyrimidine</name>
        <dbReference type="ChEBI" id="CHEBI:57841"/>
    </ligand>
</feature>
<feature type="binding site" evidence="9">
    <location>
        <position position="65"/>
    </location>
    <ligand>
        <name>Mg(2+)</name>
        <dbReference type="ChEBI" id="CHEBI:18420"/>
    </ligand>
</feature>
<dbReference type="InterPro" id="IPR022998">
    <property type="entry name" value="ThiamineP_synth_TenI"/>
</dbReference>
<dbReference type="SUPFAM" id="SSF51391">
    <property type="entry name" value="Thiamin phosphate synthase"/>
    <property type="match status" value="1"/>
</dbReference>
<dbReference type="GO" id="GO:0005737">
    <property type="term" value="C:cytoplasm"/>
    <property type="evidence" value="ECO:0007669"/>
    <property type="project" value="TreeGrafter"/>
</dbReference>